<evidence type="ECO:0000256" key="4">
    <source>
        <dbReference type="ARBA" id="ARBA00022771"/>
    </source>
</evidence>
<comment type="subcellular location">
    <subcellularLocation>
        <location evidence="1 8">Nucleus</location>
    </subcellularLocation>
</comment>
<comment type="similarity">
    <text evidence="8 11">Belongs to the archaeal rpoM/eukaryotic RPA12/RPB9/RPC11 RNA polymerase family.</text>
</comment>
<keyword evidence="6 8" id="KW-0804">Transcription</keyword>
<evidence type="ECO:0000259" key="12">
    <source>
        <dbReference type="PROSITE" id="PS51133"/>
    </source>
</evidence>
<dbReference type="SUPFAM" id="SSF57783">
    <property type="entry name" value="Zinc beta-ribbon"/>
    <property type="match status" value="1"/>
</dbReference>
<dbReference type="CDD" id="cd10509">
    <property type="entry name" value="Zn-ribbon_RPC11"/>
    <property type="match status" value="1"/>
</dbReference>
<dbReference type="InterPro" id="IPR012164">
    <property type="entry name" value="Rpa12/Rpb9/Rpc10/TFS"/>
</dbReference>
<dbReference type="GO" id="GO:0003899">
    <property type="term" value="F:DNA-directed RNA polymerase activity"/>
    <property type="evidence" value="ECO:0007669"/>
    <property type="project" value="InterPro"/>
</dbReference>
<dbReference type="PANTHER" id="PTHR11239">
    <property type="entry name" value="DNA-DIRECTED RNA POLYMERASE"/>
    <property type="match status" value="1"/>
</dbReference>
<dbReference type="InterPro" id="IPR001222">
    <property type="entry name" value="Znf_TFIIS"/>
</dbReference>
<evidence type="ECO:0000256" key="9">
    <source>
        <dbReference type="PIRSR" id="PIRSR005586-1"/>
    </source>
</evidence>
<sequence length="107" mass="12477">MHFCFICGNMLMLETSTGGRLRFYCQTCPYVYHLKAMVRVDVPLEHKAVDEVLGGPEAWKNADQSDANCPKCTNRRAYYQQLQIRSADEPMTTFYKCTECGHRWRED</sequence>
<dbReference type="GO" id="GO:0008270">
    <property type="term" value="F:zinc ion binding"/>
    <property type="evidence" value="ECO:0007669"/>
    <property type="project" value="UniProtKB-KW"/>
</dbReference>
<name>A0A0M0J7M1_9EUKA</name>
<dbReference type="EMBL" id="JWZX01003268">
    <property type="protein sequence ID" value="KOO22586.1"/>
    <property type="molecule type" value="Genomic_DNA"/>
</dbReference>
<feature type="binding site" evidence="9">
    <location>
        <position position="7"/>
    </location>
    <ligand>
        <name>Zn(2+)</name>
        <dbReference type="ChEBI" id="CHEBI:29105"/>
        <label>1</label>
    </ligand>
</feature>
<reference evidence="14" key="1">
    <citation type="journal article" date="2015" name="PLoS Genet.">
        <title>Genome Sequence and Transcriptome Analyses of Chrysochromulina tobin: Metabolic Tools for Enhanced Algal Fitness in the Prominent Order Prymnesiales (Haptophyceae).</title>
        <authorList>
            <person name="Hovde B.T."/>
            <person name="Deodato C.R."/>
            <person name="Hunsperger H.M."/>
            <person name="Ryken S.A."/>
            <person name="Yost W."/>
            <person name="Jha R.K."/>
            <person name="Patterson J."/>
            <person name="Monnat R.J. Jr."/>
            <person name="Barlow S.B."/>
            <person name="Starkenburg S.R."/>
            <person name="Cattolico R.A."/>
        </authorList>
    </citation>
    <scope>NUCLEOTIDE SEQUENCE</scope>
    <source>
        <strain evidence="14">CCMP291</strain>
    </source>
</reference>
<feature type="zinc finger region" description="C4-type" evidence="10">
    <location>
        <begin position="4"/>
        <end position="28"/>
    </location>
</feature>
<proteinExistence type="inferred from homology"/>
<evidence type="ECO:0000256" key="3">
    <source>
        <dbReference type="ARBA" id="ARBA00022723"/>
    </source>
</evidence>
<feature type="domain" description="TFIIS-type" evidence="12">
    <location>
        <begin position="65"/>
        <end position="105"/>
    </location>
</feature>
<evidence type="ECO:0000256" key="11">
    <source>
        <dbReference type="RuleBase" id="RU003474"/>
    </source>
</evidence>
<feature type="binding site" evidence="9">
    <location>
        <position position="4"/>
    </location>
    <ligand>
        <name>Zn(2+)</name>
        <dbReference type="ChEBI" id="CHEBI:29105"/>
        <label>1</label>
    </ligand>
</feature>
<dbReference type="Proteomes" id="UP000037460">
    <property type="component" value="Unassembled WGS sequence"/>
</dbReference>
<evidence type="ECO:0000256" key="8">
    <source>
        <dbReference type="PIRNR" id="PIRNR005586"/>
    </source>
</evidence>
<feature type="binding site" evidence="9">
    <location>
        <position position="97"/>
    </location>
    <ligand>
        <name>Zn(2+)</name>
        <dbReference type="ChEBI" id="CHEBI:29105"/>
        <label>2</label>
    </ligand>
</feature>
<dbReference type="PROSITE" id="PS51133">
    <property type="entry name" value="ZF_TFIIS_2"/>
    <property type="match status" value="1"/>
</dbReference>
<dbReference type="Pfam" id="PF01096">
    <property type="entry name" value="Zn_ribbon_TFIIS"/>
    <property type="match status" value="1"/>
</dbReference>
<dbReference type="Pfam" id="PF02150">
    <property type="entry name" value="Zn_ribbon_RPB9"/>
    <property type="match status" value="1"/>
</dbReference>
<comment type="function">
    <text evidence="8">DNA-dependent RNA polymerase catalyzes the transcription of DNA into RNA using the four ribonucleoside triphosphates as substrates.</text>
</comment>
<evidence type="ECO:0000256" key="6">
    <source>
        <dbReference type="ARBA" id="ARBA00023163"/>
    </source>
</evidence>
<feature type="binding site" evidence="9">
    <location>
        <position position="25"/>
    </location>
    <ligand>
        <name>Zn(2+)</name>
        <dbReference type="ChEBI" id="CHEBI:29105"/>
        <label>1</label>
    </ligand>
</feature>
<accession>A0A0M0J7M1</accession>
<protein>
    <recommendedName>
        <fullName evidence="8">DNA-directed RNA polymerase subunit</fullName>
    </recommendedName>
</protein>
<keyword evidence="7 8" id="KW-0539">Nucleus</keyword>
<dbReference type="GO" id="GO:0003676">
    <property type="term" value="F:nucleic acid binding"/>
    <property type="evidence" value="ECO:0007669"/>
    <property type="project" value="InterPro"/>
</dbReference>
<feature type="binding site" evidence="9">
    <location>
        <position position="69"/>
    </location>
    <ligand>
        <name>Zn(2+)</name>
        <dbReference type="ChEBI" id="CHEBI:29105"/>
        <label>2</label>
    </ligand>
</feature>
<dbReference type="OrthoDB" id="282152at2759"/>
<comment type="caution">
    <text evidence="13">The sequence shown here is derived from an EMBL/GenBank/DDBJ whole genome shotgun (WGS) entry which is preliminary data.</text>
</comment>
<dbReference type="InterPro" id="IPR001529">
    <property type="entry name" value="Zn_ribbon_RPB9"/>
</dbReference>
<dbReference type="PIRSF" id="PIRSF005586">
    <property type="entry name" value="RNApol_RpoM"/>
    <property type="match status" value="1"/>
</dbReference>
<dbReference type="SMART" id="SM00440">
    <property type="entry name" value="ZnF_C2C2"/>
    <property type="match status" value="1"/>
</dbReference>
<feature type="binding site" evidence="9">
    <location>
        <position position="72"/>
    </location>
    <ligand>
        <name>Zn(2+)</name>
        <dbReference type="ChEBI" id="CHEBI:29105"/>
        <label>2</label>
    </ligand>
</feature>
<keyword evidence="2 8" id="KW-0240">DNA-directed RNA polymerase</keyword>
<evidence type="ECO:0000313" key="14">
    <source>
        <dbReference type="Proteomes" id="UP000037460"/>
    </source>
</evidence>
<evidence type="ECO:0000256" key="10">
    <source>
        <dbReference type="PIRSR" id="PIRSR005586-2"/>
    </source>
</evidence>
<dbReference type="FunFam" id="2.20.25.10:FF:000005">
    <property type="entry name" value="DNA-directed RNA polymerase subunit"/>
    <property type="match status" value="1"/>
</dbReference>
<feature type="binding site" evidence="9">
    <location>
        <position position="28"/>
    </location>
    <ligand>
        <name>Zn(2+)</name>
        <dbReference type="ChEBI" id="CHEBI:29105"/>
        <label>1</label>
    </ligand>
</feature>
<dbReference type="SMART" id="SM00661">
    <property type="entry name" value="RPOL9"/>
    <property type="match status" value="1"/>
</dbReference>
<keyword evidence="14" id="KW-1185">Reference proteome</keyword>
<dbReference type="AlphaFoldDB" id="A0A0M0J7M1"/>
<dbReference type="Gene3D" id="2.20.25.10">
    <property type="match status" value="1"/>
</dbReference>
<dbReference type="GO" id="GO:0006386">
    <property type="term" value="P:termination of RNA polymerase III transcription"/>
    <property type="evidence" value="ECO:0007669"/>
    <property type="project" value="TreeGrafter"/>
</dbReference>
<dbReference type="GO" id="GO:0005666">
    <property type="term" value="C:RNA polymerase III complex"/>
    <property type="evidence" value="ECO:0007669"/>
    <property type="project" value="TreeGrafter"/>
</dbReference>
<evidence type="ECO:0000313" key="13">
    <source>
        <dbReference type="EMBL" id="KOO22586.1"/>
    </source>
</evidence>
<evidence type="ECO:0000256" key="1">
    <source>
        <dbReference type="ARBA" id="ARBA00004123"/>
    </source>
</evidence>
<dbReference type="PANTHER" id="PTHR11239:SF12">
    <property type="entry name" value="DNA-DIRECTED RNA POLYMERASE III SUBUNIT RPC10"/>
    <property type="match status" value="1"/>
</dbReference>
<evidence type="ECO:0000256" key="5">
    <source>
        <dbReference type="ARBA" id="ARBA00022833"/>
    </source>
</evidence>
<evidence type="ECO:0000256" key="2">
    <source>
        <dbReference type="ARBA" id="ARBA00022478"/>
    </source>
</evidence>
<organism evidence="13 14">
    <name type="scientific">Chrysochromulina tobinii</name>
    <dbReference type="NCBI Taxonomy" id="1460289"/>
    <lineage>
        <taxon>Eukaryota</taxon>
        <taxon>Haptista</taxon>
        <taxon>Haptophyta</taxon>
        <taxon>Prymnesiophyceae</taxon>
        <taxon>Prymnesiales</taxon>
        <taxon>Chrysochromulinaceae</taxon>
        <taxon>Chrysochromulina</taxon>
    </lineage>
</organism>
<keyword evidence="4 10" id="KW-0863">Zinc-finger</keyword>
<dbReference type="PROSITE" id="PS00466">
    <property type="entry name" value="ZF_TFIIS_1"/>
    <property type="match status" value="1"/>
</dbReference>
<feature type="binding site" evidence="9">
    <location>
        <position position="100"/>
    </location>
    <ligand>
        <name>Zn(2+)</name>
        <dbReference type="ChEBI" id="CHEBI:29105"/>
        <label>2</label>
    </ligand>
</feature>
<gene>
    <name evidence="13" type="ORF">Ctob_003344</name>
</gene>
<keyword evidence="3 9" id="KW-0479">Metal-binding</keyword>
<dbReference type="InterPro" id="IPR034014">
    <property type="entry name" value="Zn_ribbon_RPC11_C"/>
</dbReference>
<keyword evidence="5 9" id="KW-0862">Zinc</keyword>
<evidence type="ECO:0000256" key="7">
    <source>
        <dbReference type="ARBA" id="ARBA00023242"/>
    </source>
</evidence>